<protein>
    <submittedName>
        <fullName evidence="1">Uncharacterized protein</fullName>
    </submittedName>
</protein>
<gene>
    <name evidence="1" type="ORF">METZ01_LOCUS216414</name>
</gene>
<reference evidence="1" key="1">
    <citation type="submission" date="2018-05" db="EMBL/GenBank/DDBJ databases">
        <authorList>
            <person name="Lanie J.A."/>
            <person name="Ng W.-L."/>
            <person name="Kazmierczak K.M."/>
            <person name="Andrzejewski T.M."/>
            <person name="Davidsen T.M."/>
            <person name="Wayne K.J."/>
            <person name="Tettelin H."/>
            <person name="Glass J.I."/>
            <person name="Rusch D."/>
            <person name="Podicherti R."/>
            <person name="Tsui H.-C.T."/>
            <person name="Winkler M.E."/>
        </authorList>
    </citation>
    <scope>NUCLEOTIDE SEQUENCE</scope>
</reference>
<proteinExistence type="predicted"/>
<evidence type="ECO:0000313" key="1">
    <source>
        <dbReference type="EMBL" id="SVB63560.1"/>
    </source>
</evidence>
<organism evidence="1">
    <name type="scientific">marine metagenome</name>
    <dbReference type="NCBI Taxonomy" id="408172"/>
    <lineage>
        <taxon>unclassified sequences</taxon>
        <taxon>metagenomes</taxon>
        <taxon>ecological metagenomes</taxon>
    </lineage>
</organism>
<dbReference type="AlphaFoldDB" id="A0A382FKM2"/>
<accession>A0A382FKM2</accession>
<sequence>EELEDHTEAFEVLAVDLAKKESRFKSAWAKEYLAANGSIKERESWADYKLSDEQYEVKIADALLRAKKEKLNSIRTALDSLRTLAANVRAQT</sequence>
<feature type="non-terminal residue" evidence="1">
    <location>
        <position position="1"/>
    </location>
</feature>
<name>A0A382FKM2_9ZZZZ</name>
<dbReference type="EMBL" id="UINC01050514">
    <property type="protein sequence ID" value="SVB63560.1"/>
    <property type="molecule type" value="Genomic_DNA"/>
</dbReference>